<reference evidence="2 3" key="1">
    <citation type="submission" date="2018-10" db="EMBL/GenBank/DDBJ databases">
        <title>Falsibacillus sp. genome draft.</title>
        <authorList>
            <person name="Shi S."/>
        </authorList>
    </citation>
    <scope>NUCLEOTIDE SEQUENCE [LARGE SCALE GENOMIC DNA]</scope>
    <source>
        <strain evidence="2 3">GY 10110</strain>
    </source>
</reference>
<protein>
    <recommendedName>
        <fullName evidence="4">DUF4367 domain-containing protein</fullName>
    </recommendedName>
</protein>
<dbReference type="AlphaFoldDB" id="A0A3L7JU75"/>
<evidence type="ECO:0000313" key="3">
    <source>
        <dbReference type="Proteomes" id="UP000276770"/>
    </source>
</evidence>
<evidence type="ECO:0008006" key="4">
    <source>
        <dbReference type="Google" id="ProtNLM"/>
    </source>
</evidence>
<dbReference type="Proteomes" id="UP000276770">
    <property type="component" value="Unassembled WGS sequence"/>
</dbReference>
<name>A0A3L7JU75_9BACI</name>
<dbReference type="Gene3D" id="1.10.3950.10">
    <property type="entry name" value="putative ecf-type sigma factor negative effector from bacillus cereus"/>
    <property type="match status" value="1"/>
</dbReference>
<dbReference type="InterPro" id="IPR038267">
    <property type="entry name" value="ECF_sigma_eff"/>
</dbReference>
<dbReference type="EMBL" id="RCVZ01000010">
    <property type="protein sequence ID" value="RLQ94286.1"/>
    <property type="molecule type" value="Genomic_DNA"/>
</dbReference>
<sequence>MNDKKLVREEMEKIEIPKDLHMRSVLGVKKAKNELGNSRNQTKSPSKSKGLLLTAAAAIVITATAWSYGSTYIVDAGETLISKVFGSEENLKQAVPQMTKKGMKDLENHFELAQKTLSPEEFQTYSRLENEMLPFENKMRTKDGNRFIFDEKKLNDSERKRYKEIRIQISHLEKKIYAVTQYDFEGAKKIADYPVLLPTFIPDGYKIVSAKGSTKDESPNKDPFIKTQYMKGEFSIYVSQMPLSSKDLLPNAFWYEYKKSTPFELDGNIVHYNKDYNIQTMMVKVQDTADQKGYYLVLVGELITKDEMIKIMSSMLKQQ</sequence>
<keyword evidence="1" id="KW-0812">Transmembrane</keyword>
<gene>
    <name evidence="2" type="ORF">D9X91_14600</name>
</gene>
<dbReference type="OrthoDB" id="2868270at2"/>
<keyword evidence="1" id="KW-1133">Transmembrane helix</keyword>
<evidence type="ECO:0000256" key="1">
    <source>
        <dbReference type="SAM" id="Phobius"/>
    </source>
</evidence>
<evidence type="ECO:0000313" key="2">
    <source>
        <dbReference type="EMBL" id="RLQ94286.1"/>
    </source>
</evidence>
<keyword evidence="3" id="KW-1185">Reference proteome</keyword>
<keyword evidence="1" id="KW-0472">Membrane</keyword>
<organism evidence="2 3">
    <name type="scientific">Falsibacillus albus</name>
    <dbReference type="NCBI Taxonomy" id="2478915"/>
    <lineage>
        <taxon>Bacteria</taxon>
        <taxon>Bacillati</taxon>
        <taxon>Bacillota</taxon>
        <taxon>Bacilli</taxon>
        <taxon>Bacillales</taxon>
        <taxon>Bacillaceae</taxon>
        <taxon>Falsibacillus</taxon>
    </lineage>
</organism>
<dbReference type="RefSeq" id="WP_121681377.1">
    <property type="nucleotide sequence ID" value="NZ_RCVZ01000010.1"/>
</dbReference>
<accession>A0A3L7JU75</accession>
<feature type="transmembrane region" description="Helical" evidence="1">
    <location>
        <begin position="50"/>
        <end position="69"/>
    </location>
</feature>
<proteinExistence type="predicted"/>
<comment type="caution">
    <text evidence="2">The sequence shown here is derived from an EMBL/GenBank/DDBJ whole genome shotgun (WGS) entry which is preliminary data.</text>
</comment>